<organism evidence="3 4">
    <name type="scientific">Arthrobacter citreus</name>
    <dbReference type="NCBI Taxonomy" id="1670"/>
    <lineage>
        <taxon>Bacteria</taxon>
        <taxon>Bacillati</taxon>
        <taxon>Actinomycetota</taxon>
        <taxon>Actinomycetes</taxon>
        <taxon>Micrococcales</taxon>
        <taxon>Micrococcaceae</taxon>
        <taxon>Arthrobacter</taxon>
    </lineage>
</organism>
<dbReference type="InterPro" id="IPR042095">
    <property type="entry name" value="SUMF_sf"/>
</dbReference>
<evidence type="ECO:0000259" key="2">
    <source>
        <dbReference type="Pfam" id="PF03781"/>
    </source>
</evidence>
<feature type="region of interest" description="Disordered" evidence="1">
    <location>
        <begin position="219"/>
        <end position="252"/>
    </location>
</feature>
<dbReference type="InterPro" id="IPR005532">
    <property type="entry name" value="SUMF_dom"/>
</dbReference>
<dbReference type="SUPFAM" id="SSF56436">
    <property type="entry name" value="C-type lectin-like"/>
    <property type="match status" value="1"/>
</dbReference>
<accession>A0ABZ3A0Z3</accession>
<sequence>MTTLEFRALPAGEVELHDARRGLRRCLELEPFEIGVVPITQAGYAQVMGAGGSAARLPAVNLSWLEAVMFCNAASVRDGLPPVYLVNKESVTWQTEAGGYRLPTEAEWEYACRAGTRGPQYGPLEHIAWTADDALEGPQAVGLKLPNAFGLHDTLGNVWEWCWDFLDPARYGSYRVFRGGGFADKPWSVRASTRRGGAPGMKHPDVGLRVAKGEFSTGQAAQGWSAQADAERGAFKGPLPSGWTPLSTYEPE</sequence>
<dbReference type="InterPro" id="IPR051043">
    <property type="entry name" value="Sulfatase_Mod_Factor_Kinase"/>
</dbReference>
<name>A0ABZ3A0Z3_9MICC</name>
<keyword evidence="4" id="KW-1185">Reference proteome</keyword>
<reference evidence="3 4" key="1">
    <citation type="submission" date="2024-04" db="EMBL/GenBank/DDBJ databases">
        <title>Arthrobacter sp. from Plains bison fecal sample.</title>
        <authorList>
            <person name="Ruzzini A."/>
        </authorList>
    </citation>
    <scope>NUCLEOTIDE SEQUENCE [LARGE SCALE GENOMIC DNA]</scope>
    <source>
        <strain evidence="3 4">EINP1</strain>
    </source>
</reference>
<dbReference type="PANTHER" id="PTHR23150:SF19">
    <property type="entry name" value="FORMYLGLYCINE-GENERATING ENZYME"/>
    <property type="match status" value="1"/>
</dbReference>
<evidence type="ECO:0000313" key="4">
    <source>
        <dbReference type="Proteomes" id="UP001448858"/>
    </source>
</evidence>
<evidence type="ECO:0000313" key="3">
    <source>
        <dbReference type="EMBL" id="WZP17386.1"/>
    </source>
</evidence>
<gene>
    <name evidence="3" type="ORF">AAE021_07470</name>
</gene>
<dbReference type="Gene3D" id="3.90.1580.10">
    <property type="entry name" value="paralog of FGE (formylglycine-generating enzyme)"/>
    <property type="match status" value="1"/>
</dbReference>
<dbReference type="Proteomes" id="UP001448858">
    <property type="component" value="Chromosome"/>
</dbReference>
<dbReference type="RefSeq" id="WP_342024984.1">
    <property type="nucleotide sequence ID" value="NZ_CP151657.1"/>
</dbReference>
<dbReference type="PANTHER" id="PTHR23150">
    <property type="entry name" value="SULFATASE MODIFYING FACTOR 1, 2"/>
    <property type="match status" value="1"/>
</dbReference>
<dbReference type="InterPro" id="IPR016187">
    <property type="entry name" value="CTDL_fold"/>
</dbReference>
<protein>
    <submittedName>
        <fullName evidence="3">SUMF1/EgtB/PvdO family nonheme iron enzyme</fullName>
    </submittedName>
</protein>
<dbReference type="EMBL" id="CP151657">
    <property type="protein sequence ID" value="WZP17386.1"/>
    <property type="molecule type" value="Genomic_DNA"/>
</dbReference>
<proteinExistence type="predicted"/>
<dbReference type="Pfam" id="PF03781">
    <property type="entry name" value="FGE-sulfatase"/>
    <property type="match status" value="1"/>
</dbReference>
<feature type="domain" description="Sulfatase-modifying factor enzyme-like" evidence="2">
    <location>
        <begin position="27"/>
        <end position="212"/>
    </location>
</feature>
<evidence type="ECO:0000256" key="1">
    <source>
        <dbReference type="SAM" id="MobiDB-lite"/>
    </source>
</evidence>